<keyword evidence="7" id="KW-1185">Reference proteome</keyword>
<evidence type="ECO:0000313" key="6">
    <source>
        <dbReference type="EMBL" id="APR03769.1"/>
    </source>
</evidence>
<evidence type="ECO:0000256" key="3">
    <source>
        <dbReference type="ARBA" id="ARBA00022692"/>
    </source>
</evidence>
<dbReference type="KEGG" id="tcl:Tchl_0905"/>
<accession>A0A1H5U716</accession>
<dbReference type="AlphaFoldDB" id="A0A1H5U716"/>
<evidence type="ECO:0000256" key="5">
    <source>
        <dbReference type="ARBA" id="ARBA00023136"/>
    </source>
</evidence>
<evidence type="ECO:0000256" key="1">
    <source>
        <dbReference type="ARBA" id="ARBA00004651"/>
    </source>
</evidence>
<keyword evidence="3" id="KW-0812">Transmembrane</keyword>
<name>A0A1H5U716_9RHOO</name>
<proteinExistence type="predicted"/>
<reference evidence="6 7" key="1">
    <citation type="submission" date="2016-12" db="EMBL/GenBank/DDBJ databases">
        <title>Complete genome sequence of Thauera chlorobenzoica, a Betaproteobacterium degrading haloaromatics anaerobically to CO2 and halides.</title>
        <authorList>
            <person name="Goris T."/>
            <person name="Mergelsberg M."/>
            <person name="Boll M."/>
        </authorList>
    </citation>
    <scope>NUCLEOTIDE SEQUENCE [LARGE SCALE GENOMIC DNA]</scope>
    <source>
        <strain evidence="6 7">3CB1</strain>
    </source>
</reference>
<dbReference type="PANTHER" id="PTHR30250">
    <property type="entry name" value="PST FAMILY PREDICTED COLANIC ACID TRANSPORTER"/>
    <property type="match status" value="1"/>
</dbReference>
<organism evidence="6 7">
    <name type="scientific">Thauera chlorobenzoica</name>
    <dbReference type="NCBI Taxonomy" id="96773"/>
    <lineage>
        <taxon>Bacteria</taxon>
        <taxon>Pseudomonadati</taxon>
        <taxon>Pseudomonadota</taxon>
        <taxon>Betaproteobacteria</taxon>
        <taxon>Rhodocyclales</taxon>
        <taxon>Zoogloeaceae</taxon>
        <taxon>Thauera</taxon>
    </lineage>
</organism>
<dbReference type="GO" id="GO:0005886">
    <property type="term" value="C:plasma membrane"/>
    <property type="evidence" value="ECO:0007669"/>
    <property type="project" value="UniProtKB-SubCell"/>
</dbReference>
<dbReference type="InterPro" id="IPR050833">
    <property type="entry name" value="Poly_Biosynth_Transport"/>
</dbReference>
<dbReference type="Proteomes" id="UP000185739">
    <property type="component" value="Chromosome"/>
</dbReference>
<keyword evidence="2" id="KW-1003">Cell membrane</keyword>
<comment type="subcellular location">
    <subcellularLocation>
        <location evidence="1">Cell membrane</location>
        <topology evidence="1">Multi-pass membrane protein</topology>
    </subcellularLocation>
</comment>
<evidence type="ECO:0000313" key="7">
    <source>
        <dbReference type="Proteomes" id="UP000185739"/>
    </source>
</evidence>
<keyword evidence="5" id="KW-0472">Membrane</keyword>
<gene>
    <name evidence="6" type="ORF">Tchl_0905</name>
</gene>
<evidence type="ECO:0000256" key="2">
    <source>
        <dbReference type="ARBA" id="ARBA00022475"/>
    </source>
</evidence>
<dbReference type="RefSeq" id="WP_198158988.1">
    <property type="nucleotide sequence ID" value="NZ_CP018839.1"/>
</dbReference>
<keyword evidence="4" id="KW-1133">Transmembrane helix</keyword>
<dbReference type="STRING" id="96773.Tchl_0905"/>
<sequence length="414" mass="45777">MPSPTKRLLNLSLRAATLVSKFALIFVLAKFLEPAEVGLYGLLSATVFYVLMALGFDFYTFATRELIVTDRHAWASKLRDQGVFYGITYTALLPLCLLLFWLGFLPWQLAIWFFPLLALEHLAQELNRLLVAISEPLWASIVLFVRSGAWAVIAALWMWLDPAQRTLGFVLAAWTLGVLIACLLGASRLRGFDRASLQRAIDWPWIRKGIRVAFPFVIATLSLRGLYTVDRYWIEALGGLEQLAAYVLFVGIANAIMSFLDAAVFTFAYPALIASAGKGDRAAFDRQMRRLGQHTLAVTLGLSIAAILCAGPLIDWLDRPSYTQHFGLLYWTVLAAALSGISMIPHYGLYARRNDRPIILAHLASLPIFFVASLSLIPLLGIAAVPAAMALAFLFLLLAKLFAFKRCGPLVAPV</sequence>
<protein>
    <submittedName>
        <fullName evidence="6">Putative multidrug exporter</fullName>
    </submittedName>
</protein>
<evidence type="ECO:0000256" key="4">
    <source>
        <dbReference type="ARBA" id="ARBA00022989"/>
    </source>
</evidence>
<dbReference type="EMBL" id="CP018839">
    <property type="protein sequence ID" value="APR03769.1"/>
    <property type="molecule type" value="Genomic_DNA"/>
</dbReference>
<dbReference type="PANTHER" id="PTHR30250:SF11">
    <property type="entry name" value="O-ANTIGEN TRANSPORTER-RELATED"/>
    <property type="match status" value="1"/>
</dbReference>